<evidence type="ECO:0008006" key="4">
    <source>
        <dbReference type="Google" id="ProtNLM"/>
    </source>
</evidence>
<dbReference type="OMA" id="MFLRFIY"/>
<keyword evidence="1" id="KW-0732">Signal</keyword>
<dbReference type="PANTHER" id="PTHR46254:SF7">
    <property type="entry name" value="PI4-KINASE N-TERMINAL DOMAIN-CONTAINING PROTEIN"/>
    <property type="match status" value="1"/>
</dbReference>
<accession>A0A5F8A6V2</accession>
<evidence type="ECO:0000256" key="1">
    <source>
        <dbReference type="SAM" id="SignalP"/>
    </source>
</evidence>
<dbReference type="AlphaFoldDB" id="A0A5F8A6V2"/>
<sequence length="88" mass="10140">MFLRFIYVSFFFFFFETESCSVTQAGVQWPDLSSLQAPPLGFTPFSCLSLPSSWDYRHPPLRPASFLYFLVETGFHRISQDGLDLLTS</sequence>
<reference evidence="2" key="3">
    <citation type="submission" date="2025-08" db="UniProtKB">
        <authorList>
            <consortium name="Ensembl"/>
        </authorList>
    </citation>
    <scope>IDENTIFICATION</scope>
    <source>
        <strain evidence="2">17573</strain>
    </source>
</reference>
<dbReference type="InParanoid" id="A0A5F8A6V2"/>
<evidence type="ECO:0000313" key="3">
    <source>
        <dbReference type="Proteomes" id="UP000006718"/>
    </source>
</evidence>
<protein>
    <recommendedName>
        <fullName evidence="4">Secreted protein</fullName>
    </recommendedName>
</protein>
<dbReference type="PRINTS" id="PR02045">
    <property type="entry name" value="F138DOMAIN"/>
</dbReference>
<dbReference type="GeneTree" id="ENSGT00940000165497"/>
<evidence type="ECO:0000313" key="2">
    <source>
        <dbReference type="Ensembl" id="ENSMMUP00000072644.1"/>
    </source>
</evidence>
<proteinExistence type="predicted"/>
<dbReference type="Ensembl" id="ENSMMUT00000096264.1">
    <property type="protein sequence ID" value="ENSMMUP00000072644.1"/>
    <property type="gene ID" value="ENSMMUG00000064844.1"/>
</dbReference>
<keyword evidence="3" id="KW-1185">Reference proteome</keyword>
<feature type="signal peptide" evidence="1">
    <location>
        <begin position="1"/>
        <end position="19"/>
    </location>
</feature>
<dbReference type="PANTHER" id="PTHR46254">
    <property type="entry name" value="PROTEIN GVQW1-RELATED"/>
    <property type="match status" value="1"/>
</dbReference>
<organism evidence="2 3">
    <name type="scientific">Macaca mulatta</name>
    <name type="common">Rhesus macaque</name>
    <dbReference type="NCBI Taxonomy" id="9544"/>
    <lineage>
        <taxon>Eukaryota</taxon>
        <taxon>Metazoa</taxon>
        <taxon>Chordata</taxon>
        <taxon>Craniata</taxon>
        <taxon>Vertebrata</taxon>
        <taxon>Euteleostomi</taxon>
        <taxon>Mammalia</taxon>
        <taxon>Eutheria</taxon>
        <taxon>Euarchontoglires</taxon>
        <taxon>Primates</taxon>
        <taxon>Haplorrhini</taxon>
        <taxon>Catarrhini</taxon>
        <taxon>Cercopithecidae</taxon>
        <taxon>Cercopithecinae</taxon>
        <taxon>Macaca</taxon>
    </lineage>
</organism>
<feature type="chain" id="PRO_5023837298" description="Secreted protein" evidence="1">
    <location>
        <begin position="20"/>
        <end position="88"/>
    </location>
</feature>
<dbReference type="Proteomes" id="UP000006718">
    <property type="component" value="Chromosome 8"/>
</dbReference>
<reference evidence="3" key="1">
    <citation type="journal article" date="2007" name="Science">
        <title>Evolutionary and biomedical insights from the rhesus macaque genome.</title>
        <authorList>
            <person name="Gibbs R.A."/>
            <person name="Rogers J."/>
            <person name="Katze M.G."/>
            <person name="Bumgarner R."/>
            <person name="Weinstock G.M."/>
            <person name="Mardis E.R."/>
            <person name="Remington K.A."/>
            <person name="Strausberg R.L."/>
            <person name="Venter J.C."/>
            <person name="Wilson R.K."/>
            <person name="Batzer M.A."/>
            <person name="Bustamante C.D."/>
            <person name="Eichler E.E."/>
            <person name="Hahn M.W."/>
            <person name="Hardison R.C."/>
            <person name="Makova K.D."/>
            <person name="Miller W."/>
            <person name="Milosavljevic A."/>
            <person name="Palermo R.E."/>
            <person name="Siepel A."/>
            <person name="Sikela J.M."/>
            <person name="Attaway T."/>
            <person name="Bell S."/>
            <person name="Bernard K.E."/>
            <person name="Buhay C.J."/>
            <person name="Chandrabose M.N."/>
            <person name="Dao M."/>
            <person name="Davis C."/>
            <person name="Delehaunty K.D."/>
            <person name="Ding Y."/>
            <person name="Dinh H.H."/>
            <person name="Dugan-Rocha S."/>
            <person name="Fulton L.A."/>
            <person name="Gabisi R.A."/>
            <person name="Garner T.T."/>
            <person name="Godfrey J."/>
            <person name="Hawes A.C."/>
            <person name="Hernandez J."/>
            <person name="Hines S."/>
            <person name="Holder M."/>
            <person name="Hume J."/>
            <person name="Jhangiani S.N."/>
            <person name="Joshi V."/>
            <person name="Khan Z.M."/>
            <person name="Kirkness E.F."/>
            <person name="Cree A."/>
            <person name="Fowler R.G."/>
            <person name="Lee S."/>
            <person name="Lewis L.R."/>
            <person name="Li Z."/>
            <person name="Liu Y.-S."/>
            <person name="Moore S.M."/>
            <person name="Muzny D."/>
            <person name="Nazareth L.V."/>
            <person name="Ngo D.N."/>
            <person name="Okwuonu G.O."/>
            <person name="Pai G."/>
            <person name="Parker D."/>
            <person name="Paul H.A."/>
            <person name="Pfannkoch C."/>
            <person name="Pohl C.S."/>
            <person name="Rogers Y.-H.C."/>
            <person name="Ruiz S.J."/>
            <person name="Sabo A."/>
            <person name="Santibanez J."/>
            <person name="Schneider B.W."/>
            <person name="Smith S.M."/>
            <person name="Sodergren E."/>
            <person name="Svatek A.F."/>
            <person name="Utterback T.R."/>
            <person name="Vattathil S."/>
            <person name="Warren W."/>
            <person name="White C.S."/>
            <person name="Chinwalla A.T."/>
            <person name="Feng Y."/>
            <person name="Halpern A.L."/>
            <person name="Hillier L.W."/>
            <person name="Huang X."/>
            <person name="Minx P."/>
            <person name="Nelson J.O."/>
            <person name="Pepin K.H."/>
            <person name="Qin X."/>
            <person name="Sutton G.G."/>
            <person name="Venter E."/>
            <person name="Walenz B.P."/>
            <person name="Wallis J.W."/>
            <person name="Worley K.C."/>
            <person name="Yang S.-P."/>
            <person name="Jones S.M."/>
            <person name="Marra M.A."/>
            <person name="Rocchi M."/>
            <person name="Schein J.E."/>
            <person name="Baertsch R."/>
            <person name="Clarke L."/>
            <person name="Csuros M."/>
            <person name="Glasscock J."/>
            <person name="Harris R.A."/>
            <person name="Havlak P."/>
            <person name="Jackson A.R."/>
            <person name="Jiang H."/>
            <person name="Liu Y."/>
            <person name="Messina D.N."/>
            <person name="Shen Y."/>
            <person name="Song H.X.-Z."/>
            <person name="Wylie T."/>
            <person name="Zhang L."/>
            <person name="Birney E."/>
            <person name="Han K."/>
            <person name="Konkel M.K."/>
            <person name="Lee J."/>
            <person name="Smit A.F.A."/>
            <person name="Ullmer B."/>
            <person name="Wang H."/>
            <person name="Xing J."/>
            <person name="Burhans R."/>
            <person name="Cheng Z."/>
            <person name="Karro J.E."/>
            <person name="Ma J."/>
            <person name="Raney B."/>
            <person name="She X."/>
            <person name="Cox M.J."/>
            <person name="Demuth J.P."/>
            <person name="Dumas L.J."/>
            <person name="Han S.-G."/>
            <person name="Hopkins J."/>
            <person name="Karimpour-Fard A."/>
            <person name="Kim Y.H."/>
            <person name="Pollack J.R."/>
            <person name="Vinar T."/>
            <person name="Addo-Quaye C."/>
            <person name="Degenhardt J."/>
            <person name="Denby A."/>
            <person name="Hubisz M.J."/>
            <person name="Indap A."/>
            <person name="Kosiol C."/>
            <person name="Lahn B.T."/>
            <person name="Lawson H.A."/>
            <person name="Marklein A."/>
            <person name="Nielsen R."/>
            <person name="Vallender E.J."/>
            <person name="Clark A.G."/>
            <person name="Ferguson B."/>
            <person name="Hernandez R.D."/>
            <person name="Hirani K."/>
            <person name="Kehrer-Sawatzki H."/>
            <person name="Kolb J."/>
            <person name="Patil S."/>
            <person name="Pu L.-L."/>
            <person name="Ren Y."/>
            <person name="Smith D.G."/>
            <person name="Wheeler D.A."/>
            <person name="Schenck I."/>
            <person name="Ball E.V."/>
            <person name="Chen R."/>
            <person name="Cooper D.N."/>
            <person name="Giardine B."/>
            <person name="Hsu F."/>
            <person name="Kent W.J."/>
            <person name="Lesk A."/>
            <person name="Nelson D.L."/>
            <person name="O'brien W.E."/>
            <person name="Pruefer K."/>
            <person name="Stenson P.D."/>
            <person name="Wallace J.C."/>
            <person name="Ke H."/>
            <person name="Liu X.-M."/>
            <person name="Wang P."/>
            <person name="Xiang A.P."/>
            <person name="Yang F."/>
            <person name="Barber G.P."/>
            <person name="Haussler D."/>
            <person name="Karolchik D."/>
            <person name="Kern A.D."/>
            <person name="Kuhn R.M."/>
            <person name="Smith K.E."/>
            <person name="Zwieg A.S."/>
        </authorList>
    </citation>
    <scope>NUCLEOTIDE SEQUENCE [LARGE SCALE GENOMIC DNA]</scope>
    <source>
        <strain evidence="3">17573</strain>
    </source>
</reference>
<name>A0A5F8A6V2_MACMU</name>
<dbReference type="Bgee" id="ENSMMUG00000064844">
    <property type="expression patterns" value="Expressed in adipose tissue"/>
</dbReference>
<reference evidence="2" key="2">
    <citation type="submission" date="2019-01" db="EMBL/GenBank/DDBJ databases">
        <authorList>
            <person name="Graves T."/>
            <person name="Eichler E.E."/>
            <person name="Wilson R.K."/>
        </authorList>
    </citation>
    <scope>NUCLEOTIDE SEQUENCE [LARGE SCALE GENOMIC DNA]</scope>
    <source>
        <strain evidence="2">17573</strain>
    </source>
</reference>
<reference evidence="2" key="4">
    <citation type="submission" date="2025-09" db="UniProtKB">
        <authorList>
            <consortium name="Ensembl"/>
        </authorList>
    </citation>
    <scope>IDENTIFICATION</scope>
    <source>
        <strain evidence="2">17573</strain>
    </source>
</reference>
<dbReference type="VEuPathDB" id="HostDB:ENSMMUG00000064844"/>